<dbReference type="FunFam" id="1.50.10.20:FF:000006">
    <property type="entry name" value="Mannan endo-1,6-alpha-mannosidase"/>
    <property type="match status" value="1"/>
</dbReference>
<keyword evidence="9 12" id="KW-0326">Glycosidase</keyword>
<dbReference type="GO" id="GO:0008496">
    <property type="term" value="F:mannan endo-1,6-alpha-mannosidase activity"/>
    <property type="evidence" value="ECO:0007669"/>
    <property type="project" value="UniProtKB-EC"/>
</dbReference>
<gene>
    <name evidence="12" type="ORF">EV44_g0218</name>
</gene>
<feature type="region of interest" description="Disordered" evidence="10">
    <location>
        <begin position="422"/>
        <end position="454"/>
    </location>
</feature>
<evidence type="ECO:0000256" key="1">
    <source>
        <dbReference type="ARBA" id="ARBA00001452"/>
    </source>
</evidence>
<protein>
    <recommendedName>
        <fullName evidence="4">mannan endo-1,6-alpha-mannosidase</fullName>
        <ecNumber evidence="4">3.2.1.101</ecNumber>
    </recommendedName>
</protein>
<evidence type="ECO:0000256" key="10">
    <source>
        <dbReference type="SAM" id="MobiDB-lite"/>
    </source>
</evidence>
<dbReference type="PANTHER" id="PTHR12145:SF38">
    <property type="entry name" value="MANNAN ENDO-1,6-ALPHA-MANNOSIDASE"/>
    <property type="match status" value="1"/>
</dbReference>
<evidence type="ECO:0000256" key="6">
    <source>
        <dbReference type="ARBA" id="ARBA00022801"/>
    </source>
</evidence>
<feature type="chain" id="PRO_5002058919" description="mannan endo-1,6-alpha-mannosidase" evidence="11">
    <location>
        <begin position="18"/>
        <end position="524"/>
    </location>
</feature>
<comment type="caution">
    <text evidence="12">The sequence shown here is derived from an EMBL/GenBank/DDBJ whole genome shotgun (WGS) entry which is preliminary data.</text>
</comment>
<evidence type="ECO:0000256" key="8">
    <source>
        <dbReference type="ARBA" id="ARBA00023180"/>
    </source>
</evidence>
<evidence type="ECO:0000256" key="11">
    <source>
        <dbReference type="SAM" id="SignalP"/>
    </source>
</evidence>
<dbReference type="HOGENOM" id="CLU_025694_2_1_1"/>
<evidence type="ECO:0000256" key="3">
    <source>
        <dbReference type="ARBA" id="ARBA00009699"/>
    </source>
</evidence>
<dbReference type="GO" id="GO:0009272">
    <property type="term" value="P:fungal-type cell wall biogenesis"/>
    <property type="evidence" value="ECO:0007669"/>
    <property type="project" value="TreeGrafter"/>
</dbReference>
<dbReference type="Pfam" id="PF03663">
    <property type="entry name" value="Glyco_hydro_76"/>
    <property type="match status" value="1"/>
</dbReference>
<keyword evidence="13" id="KW-1185">Reference proteome</keyword>
<keyword evidence="5 11" id="KW-0732">Signal</keyword>
<feature type="signal peptide" evidence="11">
    <location>
        <begin position="1"/>
        <end position="17"/>
    </location>
</feature>
<keyword evidence="7" id="KW-0472">Membrane</keyword>
<evidence type="ECO:0000256" key="2">
    <source>
        <dbReference type="ARBA" id="ARBA00004308"/>
    </source>
</evidence>
<evidence type="ECO:0000256" key="9">
    <source>
        <dbReference type="ARBA" id="ARBA00023295"/>
    </source>
</evidence>
<evidence type="ECO:0000313" key="12">
    <source>
        <dbReference type="EMBL" id="KHJ31869.1"/>
    </source>
</evidence>
<dbReference type="Gene3D" id="1.50.10.20">
    <property type="match status" value="1"/>
</dbReference>
<dbReference type="InterPro" id="IPR008928">
    <property type="entry name" value="6-hairpin_glycosidase_sf"/>
</dbReference>
<dbReference type="EMBL" id="JNVN01002521">
    <property type="protein sequence ID" value="KHJ31869.1"/>
    <property type="molecule type" value="Genomic_DNA"/>
</dbReference>
<sequence>MILSFLPIFYFFIACLALNLDVTNDTSIKNAASTIAYSMMKYYTGNVSNTESTIAVLPPPYYWWESGAMWGAMLDYQHYTGDLSYAQVVSQALSSQRGPKNDFMAPLHTKDEGNDDQAFWGFATMSAAEKNFPYPGSGITWIGLTENLWNTQVGRWDISSCGGGLRWQIFDFNKGYDYKNTVSNAAFFQLSARLARFTGNQTYADWANKSYDWMVQMKLIDPEYRVFDGIDSNQCHDINQLEWTYNHAIIIYGAAVMQNHTNASPIWVERVQGFLEKTTSFFGPEVIPKVMFEPICETQSSCNTDQQSFKAYLSRFLWASTIMAPSISEKITHLLTTSAKAAAISCSGGSDGKICGEKWYVDGYDGSNGVGEYMAALEIIQGLLVKKSIAPLRGINIDKNHVTPSLATISFSKTGATSLDIGQTDIPSAPKPLHTLSSGLTENKGDNKPSSSQSMASSVVITSTLGAPSNDNEKSKSVALSKPGEIARLDDSSISVTFAPIPRVDTLSYHFVVVIMAIVQAWIM</sequence>
<dbReference type="Proteomes" id="UP000030854">
    <property type="component" value="Unassembled WGS sequence"/>
</dbReference>
<name>A0A0B1P5E5_UNCNE</name>
<proteinExistence type="inferred from homology"/>
<organism evidence="12 13">
    <name type="scientific">Uncinula necator</name>
    <name type="common">Grape powdery mildew</name>
    <dbReference type="NCBI Taxonomy" id="52586"/>
    <lineage>
        <taxon>Eukaryota</taxon>
        <taxon>Fungi</taxon>
        <taxon>Dikarya</taxon>
        <taxon>Ascomycota</taxon>
        <taxon>Pezizomycotina</taxon>
        <taxon>Leotiomycetes</taxon>
        <taxon>Erysiphales</taxon>
        <taxon>Erysiphaceae</taxon>
        <taxon>Erysiphe</taxon>
    </lineage>
</organism>
<evidence type="ECO:0000256" key="5">
    <source>
        <dbReference type="ARBA" id="ARBA00022729"/>
    </source>
</evidence>
<evidence type="ECO:0000256" key="4">
    <source>
        <dbReference type="ARBA" id="ARBA00012350"/>
    </source>
</evidence>
<dbReference type="InterPro" id="IPR005198">
    <property type="entry name" value="Glyco_hydro_76"/>
</dbReference>
<evidence type="ECO:0000256" key="7">
    <source>
        <dbReference type="ARBA" id="ARBA00023136"/>
    </source>
</evidence>
<reference evidence="12 13" key="1">
    <citation type="journal article" date="2014" name="BMC Genomics">
        <title>Adaptive genomic structural variation in the grape powdery mildew pathogen, Erysiphe necator.</title>
        <authorList>
            <person name="Jones L."/>
            <person name="Riaz S."/>
            <person name="Morales-Cruz A."/>
            <person name="Amrine K.C."/>
            <person name="McGuire B."/>
            <person name="Gubler W.D."/>
            <person name="Walker M.A."/>
            <person name="Cantu D."/>
        </authorList>
    </citation>
    <scope>NUCLEOTIDE SEQUENCE [LARGE SCALE GENOMIC DNA]</scope>
    <source>
        <strain evidence="13">c</strain>
    </source>
</reference>
<dbReference type="GO" id="GO:0016052">
    <property type="term" value="P:carbohydrate catabolic process"/>
    <property type="evidence" value="ECO:0007669"/>
    <property type="project" value="InterPro"/>
</dbReference>
<comment type="catalytic activity">
    <reaction evidence="1">
        <text>Random hydrolysis of (1-&gt;6)-alpha-D-mannosidic linkages in unbranched (1-&gt;6)-mannans.</text>
        <dbReference type="EC" id="3.2.1.101"/>
    </reaction>
</comment>
<dbReference type="EC" id="3.2.1.101" evidence="4"/>
<dbReference type="STRING" id="52586.A0A0B1P5E5"/>
<keyword evidence="8" id="KW-0325">Glycoprotein</keyword>
<dbReference type="PANTHER" id="PTHR12145">
    <property type="entry name" value="MANNAN ENDO-1,6-ALPHA-MANNOSIDASE DCW1"/>
    <property type="match status" value="1"/>
</dbReference>
<evidence type="ECO:0000313" key="13">
    <source>
        <dbReference type="Proteomes" id="UP000030854"/>
    </source>
</evidence>
<accession>A0A0B1P5E5</accession>
<keyword evidence="6" id="KW-0378">Hydrolase</keyword>
<comment type="subcellular location">
    <subcellularLocation>
        <location evidence="2">Endomembrane system</location>
    </subcellularLocation>
</comment>
<dbReference type="SUPFAM" id="SSF48208">
    <property type="entry name" value="Six-hairpin glycosidases"/>
    <property type="match status" value="1"/>
</dbReference>
<dbReference type="GO" id="GO:0012505">
    <property type="term" value="C:endomembrane system"/>
    <property type="evidence" value="ECO:0007669"/>
    <property type="project" value="UniProtKB-SubCell"/>
</dbReference>
<dbReference type="InterPro" id="IPR014480">
    <property type="entry name" value="Mannan-1_6-alpha_mannosidase"/>
</dbReference>
<dbReference type="AlphaFoldDB" id="A0A0B1P5E5"/>
<comment type="similarity">
    <text evidence="3">Belongs to the glycosyl hydrolase 76 family.</text>
</comment>